<keyword evidence="3 4" id="KW-0732">Signal</keyword>
<accession>A0A1I5ZHL8</accession>
<dbReference type="Pfam" id="PF09084">
    <property type="entry name" value="NMT1"/>
    <property type="match status" value="1"/>
</dbReference>
<evidence type="ECO:0000313" key="6">
    <source>
        <dbReference type="EMBL" id="SFQ55627.1"/>
    </source>
</evidence>
<dbReference type="STRING" id="112413.SAMN05421854_11564"/>
<reference evidence="7" key="1">
    <citation type="submission" date="2016-10" db="EMBL/GenBank/DDBJ databases">
        <authorList>
            <person name="Varghese N."/>
            <person name="Submissions S."/>
        </authorList>
    </citation>
    <scope>NUCLEOTIDE SEQUENCE [LARGE SCALE GENOMIC DNA]</scope>
    <source>
        <strain evidence="7">DSM 44637</strain>
    </source>
</reference>
<dbReference type="AlphaFoldDB" id="A0A1I5ZHL8"/>
<dbReference type="OrthoDB" id="5348911at2"/>
<dbReference type="InterPro" id="IPR015168">
    <property type="entry name" value="SsuA/THI5"/>
</dbReference>
<proteinExistence type="inferred from homology"/>
<dbReference type="EMBL" id="FOWC01000015">
    <property type="protein sequence ID" value="SFQ55627.1"/>
    <property type="molecule type" value="Genomic_DNA"/>
</dbReference>
<dbReference type="PROSITE" id="PS51257">
    <property type="entry name" value="PROKAR_LIPOPROTEIN"/>
    <property type="match status" value="1"/>
</dbReference>
<dbReference type="GO" id="GO:0042597">
    <property type="term" value="C:periplasmic space"/>
    <property type="evidence" value="ECO:0007669"/>
    <property type="project" value="UniProtKB-SubCell"/>
</dbReference>
<evidence type="ECO:0000256" key="3">
    <source>
        <dbReference type="ARBA" id="ARBA00022729"/>
    </source>
</evidence>
<dbReference type="Proteomes" id="UP000199137">
    <property type="component" value="Unassembled WGS sequence"/>
</dbReference>
<sequence length="328" mass="33454">MKKHTLHASSLAAAAMLALTACGSTGSDSVNSASAGAISSLSIGVFPGSVLSLPAYIGESEGLFAKHGLKVTLVKGKSGPEILGGLIGGSTQAAVNGGSTVIAALQQGQDLRTLPLYASLDFTVAATKSSGIKDVEGLIGKKVAVTARGGASEMFVDELLREKGLDPAKVTFVGAGPMANVIPLLRDGGADATVLGYTSQATFKNQGIDLTTLADPRDGSAGEIAHYGISALWATSGKEAARMSKVCAAFADIHRWMSDPANVNAGAKVLAGVTGIPAADAVQLWKDEGQHLWRTSVSEPEWKDNVAWVNKSTHNPSGKDVALNSACG</sequence>
<dbReference type="PANTHER" id="PTHR30024:SF47">
    <property type="entry name" value="TAURINE-BINDING PERIPLASMIC PROTEIN"/>
    <property type="match status" value="1"/>
</dbReference>
<dbReference type="GO" id="GO:0042918">
    <property type="term" value="P:alkanesulfonate transmembrane transport"/>
    <property type="evidence" value="ECO:0007669"/>
    <property type="project" value="TreeGrafter"/>
</dbReference>
<protein>
    <submittedName>
        <fullName evidence="6">NitT/TauT family transport system substrate-binding protein</fullName>
    </submittedName>
</protein>
<evidence type="ECO:0000256" key="1">
    <source>
        <dbReference type="ARBA" id="ARBA00004418"/>
    </source>
</evidence>
<evidence type="ECO:0000256" key="4">
    <source>
        <dbReference type="SAM" id="SignalP"/>
    </source>
</evidence>
<feature type="chain" id="PRO_5038708026" evidence="4">
    <location>
        <begin position="24"/>
        <end position="328"/>
    </location>
</feature>
<comment type="subcellular location">
    <subcellularLocation>
        <location evidence="1">Periplasm</location>
    </subcellularLocation>
</comment>
<organism evidence="6 7">
    <name type="scientific">Amycolatopsis rubida</name>
    <dbReference type="NCBI Taxonomy" id="112413"/>
    <lineage>
        <taxon>Bacteria</taxon>
        <taxon>Bacillati</taxon>
        <taxon>Actinomycetota</taxon>
        <taxon>Actinomycetes</taxon>
        <taxon>Pseudonocardiales</taxon>
        <taxon>Pseudonocardiaceae</taxon>
        <taxon>Amycolatopsis</taxon>
    </lineage>
</organism>
<dbReference type="SUPFAM" id="SSF53850">
    <property type="entry name" value="Periplasmic binding protein-like II"/>
    <property type="match status" value="1"/>
</dbReference>
<evidence type="ECO:0000259" key="5">
    <source>
        <dbReference type="Pfam" id="PF09084"/>
    </source>
</evidence>
<name>A0A1I5ZHL8_9PSEU</name>
<comment type="similarity">
    <text evidence="2">Belongs to the bacterial solute-binding protein SsuA/TauA family.</text>
</comment>
<dbReference type="RefSeq" id="WP_093576381.1">
    <property type="nucleotide sequence ID" value="NZ_FOWC01000015.1"/>
</dbReference>
<dbReference type="PANTHER" id="PTHR30024">
    <property type="entry name" value="ALIPHATIC SULFONATES-BINDING PROTEIN-RELATED"/>
    <property type="match status" value="1"/>
</dbReference>
<gene>
    <name evidence="6" type="ORF">SAMN05421854_11564</name>
</gene>
<evidence type="ECO:0000256" key="2">
    <source>
        <dbReference type="ARBA" id="ARBA00010742"/>
    </source>
</evidence>
<dbReference type="Gene3D" id="3.40.190.10">
    <property type="entry name" value="Periplasmic binding protein-like II"/>
    <property type="match status" value="2"/>
</dbReference>
<evidence type="ECO:0000313" key="7">
    <source>
        <dbReference type="Proteomes" id="UP000199137"/>
    </source>
</evidence>
<feature type="signal peptide" evidence="4">
    <location>
        <begin position="1"/>
        <end position="23"/>
    </location>
</feature>
<feature type="domain" description="SsuA/THI5-like" evidence="5">
    <location>
        <begin position="53"/>
        <end position="214"/>
    </location>
</feature>